<reference evidence="1 2" key="2">
    <citation type="submission" date="2015-02" db="EMBL/GenBank/DDBJ databases">
        <title>The complete genome of Sphingomonas hengshuiensis sp. WHSC-8 isolated from soil of Hengshui Lake.</title>
        <authorList>
            <person name="Wei S."/>
            <person name="Guo J."/>
            <person name="Su C."/>
            <person name="Wu R."/>
            <person name="Zhang Z."/>
            <person name="Liang K."/>
            <person name="Li H."/>
            <person name="Wang T."/>
            <person name="Liu H."/>
            <person name="Zhang C."/>
            <person name="Li Z."/>
            <person name="Wang Q."/>
            <person name="Meng J."/>
        </authorList>
    </citation>
    <scope>NUCLEOTIDE SEQUENCE [LARGE SCALE GENOMIC DNA]</scope>
    <source>
        <strain evidence="1 2">WHSC-8</strain>
    </source>
</reference>
<dbReference type="Proteomes" id="UP000032300">
    <property type="component" value="Chromosome"/>
</dbReference>
<accession>A0A7U5CUL1</accession>
<reference evidence="1 2" key="1">
    <citation type="journal article" date="2015" name="Int. J. Syst. Evol. Microbiol.">
        <title>Sphingomonas hengshuiensis sp. nov., isolated from lake wetland.</title>
        <authorList>
            <person name="Wei S."/>
            <person name="Wang T."/>
            <person name="Liu H."/>
            <person name="Zhang C."/>
            <person name="Guo J."/>
            <person name="Wang Q."/>
            <person name="Liang K."/>
            <person name="Zhang Z."/>
        </authorList>
    </citation>
    <scope>NUCLEOTIDE SEQUENCE [LARGE SCALE GENOMIC DNA]</scope>
    <source>
        <strain evidence="1 2">WHSC-8</strain>
    </source>
</reference>
<organism evidence="1 2">
    <name type="scientific">Sphingomonas hengshuiensis</name>
    <dbReference type="NCBI Taxonomy" id="1609977"/>
    <lineage>
        <taxon>Bacteria</taxon>
        <taxon>Pseudomonadati</taxon>
        <taxon>Pseudomonadota</taxon>
        <taxon>Alphaproteobacteria</taxon>
        <taxon>Sphingomonadales</taxon>
        <taxon>Sphingomonadaceae</taxon>
        <taxon>Sphingomonas</taxon>
    </lineage>
</organism>
<name>A0A7U5CUL1_9SPHN</name>
<evidence type="ECO:0000313" key="1">
    <source>
        <dbReference type="EMBL" id="AJP70609.1"/>
    </source>
</evidence>
<proteinExistence type="predicted"/>
<protein>
    <submittedName>
        <fullName evidence="1">Uncharacterized protein</fullName>
    </submittedName>
</protein>
<gene>
    <name evidence="1" type="ORF">TS85_00350</name>
</gene>
<dbReference type="AlphaFoldDB" id="A0A7U5CUL1"/>
<sequence length="101" mass="10654">MPAIAGPLEPSRRLSAVDAALRGAGIALLAFCATTSLWLCRAVQHAPAHPPTAREVAGAASAVLGWSFGWALLVEGRGLFARVPVPPRHARFVPHEQRSLT</sequence>
<dbReference type="KEGG" id="sphi:TS85_00350"/>
<dbReference type="EMBL" id="CP010836">
    <property type="protein sequence ID" value="AJP70609.1"/>
    <property type="molecule type" value="Genomic_DNA"/>
</dbReference>
<evidence type="ECO:0000313" key="2">
    <source>
        <dbReference type="Proteomes" id="UP000032300"/>
    </source>
</evidence>
<dbReference type="RefSeq" id="WP_044329700.1">
    <property type="nucleotide sequence ID" value="NZ_CP010836.1"/>
</dbReference>
<keyword evidence="2" id="KW-1185">Reference proteome</keyword>
<dbReference type="OrthoDB" id="7585076at2"/>